<protein>
    <recommendedName>
        <fullName evidence="5">DUF4352 domain-containing protein</fullName>
    </recommendedName>
</protein>
<feature type="compositionally biased region" description="Polar residues" evidence="1">
    <location>
        <begin position="29"/>
        <end position="51"/>
    </location>
</feature>
<comment type="caution">
    <text evidence="3">The sequence shown here is derived from an EMBL/GenBank/DDBJ whole genome shotgun (WGS) entry which is preliminary data.</text>
</comment>
<accession>A0A1E5NI79</accession>
<feature type="signal peptide" evidence="2">
    <location>
        <begin position="1"/>
        <end position="21"/>
    </location>
</feature>
<dbReference type="AlphaFoldDB" id="A0A1E5NI79"/>
<dbReference type="Proteomes" id="UP000095247">
    <property type="component" value="Unassembled WGS sequence"/>
</dbReference>
<proteinExistence type="predicted"/>
<evidence type="ECO:0000313" key="3">
    <source>
        <dbReference type="EMBL" id="OEJ15826.1"/>
    </source>
</evidence>
<sequence length="186" mass="21096">MKLKILLIVIVILFAVSCAKNNPSNPTYAVSNTPTGNEENKSADNVNSKETSNTDEENSLDNYGEKTDLPINDNTVIDDGALEYKGKVEYTVETLDSSSFTNPEYIDIYVDIYNDEKMILIYTPNRFRFENVSITGSKYEGNMSDDNGTYTFSMTVNRDTITDFNFTILGKQERYYMKSNQLDAIK</sequence>
<evidence type="ECO:0008006" key="5">
    <source>
        <dbReference type="Google" id="ProtNLM"/>
    </source>
</evidence>
<name>A0A1E5NI79_9SPIR</name>
<gene>
    <name evidence="3" type="ORF">BFL38_10220</name>
</gene>
<dbReference type="PROSITE" id="PS51257">
    <property type="entry name" value="PROKAR_LIPOPROTEIN"/>
    <property type="match status" value="1"/>
</dbReference>
<reference evidence="3 4" key="1">
    <citation type="submission" date="2016-08" db="EMBL/GenBank/DDBJ databases">
        <title>Characterization and recognition of Brachyspira hampsonii sp. nov., a novel intestinal spirochete that is pathogenic to pigs.</title>
        <authorList>
            <person name="Mirajkar N."/>
            <person name="La T."/>
            <person name="Phillips N."/>
            <person name="Hampson D."/>
            <person name="Gebhart C."/>
        </authorList>
    </citation>
    <scope>NUCLEOTIDE SEQUENCE [LARGE SCALE GENOMIC DNA]</scope>
    <source>
        <strain evidence="3 4">P280/1</strain>
    </source>
</reference>
<feature type="region of interest" description="Disordered" evidence="1">
    <location>
        <begin position="29"/>
        <end position="67"/>
    </location>
</feature>
<evidence type="ECO:0000256" key="2">
    <source>
        <dbReference type="SAM" id="SignalP"/>
    </source>
</evidence>
<keyword evidence="2" id="KW-0732">Signal</keyword>
<dbReference type="RefSeq" id="WP_069725301.1">
    <property type="nucleotide sequence ID" value="NZ_MDCO01000001.1"/>
</dbReference>
<dbReference type="EMBL" id="MDCO01000001">
    <property type="protein sequence ID" value="OEJ15826.1"/>
    <property type="molecule type" value="Genomic_DNA"/>
</dbReference>
<feature type="chain" id="PRO_5009182385" description="DUF4352 domain-containing protein" evidence="2">
    <location>
        <begin position="22"/>
        <end position="186"/>
    </location>
</feature>
<evidence type="ECO:0000256" key="1">
    <source>
        <dbReference type="SAM" id="MobiDB-lite"/>
    </source>
</evidence>
<evidence type="ECO:0000313" key="4">
    <source>
        <dbReference type="Proteomes" id="UP000095247"/>
    </source>
</evidence>
<organism evidence="3 4">
    <name type="scientific">Brachyspira hampsonii</name>
    <dbReference type="NCBI Taxonomy" id="1287055"/>
    <lineage>
        <taxon>Bacteria</taxon>
        <taxon>Pseudomonadati</taxon>
        <taxon>Spirochaetota</taxon>
        <taxon>Spirochaetia</taxon>
        <taxon>Brachyspirales</taxon>
        <taxon>Brachyspiraceae</taxon>
        <taxon>Brachyspira</taxon>
    </lineage>
</organism>